<evidence type="ECO:0000313" key="2">
    <source>
        <dbReference type="Proteomes" id="UP001147752"/>
    </source>
</evidence>
<proteinExistence type="predicted"/>
<comment type="caution">
    <text evidence="1">The sequence shown here is derived from an EMBL/GenBank/DDBJ whole genome shotgun (WGS) entry which is preliminary data.</text>
</comment>
<organism evidence="1 2">
    <name type="scientific">Penicillium concentricum</name>
    <dbReference type="NCBI Taxonomy" id="293559"/>
    <lineage>
        <taxon>Eukaryota</taxon>
        <taxon>Fungi</taxon>
        <taxon>Dikarya</taxon>
        <taxon>Ascomycota</taxon>
        <taxon>Pezizomycotina</taxon>
        <taxon>Eurotiomycetes</taxon>
        <taxon>Eurotiomycetidae</taxon>
        <taxon>Eurotiales</taxon>
        <taxon>Aspergillaceae</taxon>
        <taxon>Penicillium</taxon>
    </lineage>
</organism>
<dbReference type="Proteomes" id="UP001147752">
    <property type="component" value="Unassembled WGS sequence"/>
</dbReference>
<sequence length="129" mass="15455">MRRSILWKPSEARVTHKEVVVDDKSLPETQEKLRTRVVTLHGFIHAFIWHRIDVADTFTIRHKRDRMPVNTWAESKSHKAYSYKEAGGQFATLPGEDWWMSYRYQLEEFVNRVKGRSTQYWVEGQDSWD</sequence>
<protein>
    <submittedName>
        <fullName evidence="1">Oxidoreductase N-terminal</fullName>
    </submittedName>
</protein>
<dbReference type="OrthoDB" id="6417021at2759"/>
<accession>A0A9W9RY71</accession>
<evidence type="ECO:0000313" key="1">
    <source>
        <dbReference type="EMBL" id="KAJ5366058.1"/>
    </source>
</evidence>
<dbReference type="EMBL" id="JAPZBT010000003">
    <property type="protein sequence ID" value="KAJ5366058.1"/>
    <property type="molecule type" value="Genomic_DNA"/>
</dbReference>
<name>A0A9W9RY71_9EURO</name>
<dbReference type="AlphaFoldDB" id="A0A9W9RY71"/>
<dbReference type="RefSeq" id="XP_056577524.1">
    <property type="nucleotide sequence ID" value="XM_056726673.1"/>
</dbReference>
<dbReference type="GeneID" id="81465856"/>
<keyword evidence="2" id="KW-1185">Reference proteome</keyword>
<reference evidence="1" key="2">
    <citation type="journal article" date="2023" name="IMA Fungus">
        <title>Comparative genomic study of the Penicillium genus elucidates a diverse pangenome and 15 lateral gene transfer events.</title>
        <authorList>
            <person name="Petersen C."/>
            <person name="Sorensen T."/>
            <person name="Nielsen M.R."/>
            <person name="Sondergaard T.E."/>
            <person name="Sorensen J.L."/>
            <person name="Fitzpatrick D.A."/>
            <person name="Frisvad J.C."/>
            <person name="Nielsen K.L."/>
        </authorList>
    </citation>
    <scope>NUCLEOTIDE SEQUENCE</scope>
    <source>
        <strain evidence="1">IBT 3081</strain>
    </source>
</reference>
<reference evidence="1" key="1">
    <citation type="submission" date="2022-12" db="EMBL/GenBank/DDBJ databases">
        <authorList>
            <person name="Petersen C."/>
        </authorList>
    </citation>
    <scope>NUCLEOTIDE SEQUENCE</scope>
    <source>
        <strain evidence="1">IBT 3081</strain>
    </source>
</reference>
<gene>
    <name evidence="1" type="ORF">N7517_008944</name>
</gene>